<keyword evidence="2" id="KW-1185">Reference proteome</keyword>
<dbReference type="InterPro" id="IPR016181">
    <property type="entry name" value="Acyl_CoA_acyltransferase"/>
</dbReference>
<accession>A0ABR6WQM3</accession>
<dbReference type="Gene3D" id="3.40.630.30">
    <property type="match status" value="1"/>
</dbReference>
<proteinExistence type="predicted"/>
<evidence type="ECO:0000313" key="1">
    <source>
        <dbReference type="EMBL" id="MBC3802897.1"/>
    </source>
</evidence>
<dbReference type="RefSeq" id="WP_186840819.1">
    <property type="nucleotide sequence ID" value="NZ_WJBC01000001.1"/>
</dbReference>
<sequence>MNIRIKYGCNMTVAEFQDILDLDIRIFGNEILTNEGMALKRFLKFRDGFIAAYAEDLLMGFLGFFNVTTAVYERGALKQEYIDDDLSDTEIRPLQKCAGNHILLFDHVVGESFRHQGVSKQLVESTRDFLSRKHQAGYPIARIFSYAITPNGNAILSSLGGREIWTRDDITFFEIDKEIFLRQV</sequence>
<evidence type="ECO:0008006" key="3">
    <source>
        <dbReference type="Google" id="ProtNLM"/>
    </source>
</evidence>
<reference evidence="1 2" key="1">
    <citation type="journal article" date="2020" name="mSystems">
        <title>Defining Genomic and Predicted Metabolic Features of the Acetobacterium Genus.</title>
        <authorList>
            <person name="Ross D.E."/>
            <person name="Marshall C.W."/>
            <person name="Gulliver D."/>
            <person name="May H.D."/>
            <person name="Norman R.S."/>
        </authorList>
    </citation>
    <scope>NUCLEOTIDE SEQUENCE [LARGE SCALE GENOMIC DNA]</scope>
    <source>
        <strain evidence="1 2">DSM 8238</strain>
    </source>
</reference>
<organism evidence="1 2">
    <name type="scientific">Acetobacterium fimetarium</name>
    <dbReference type="NCBI Taxonomy" id="52691"/>
    <lineage>
        <taxon>Bacteria</taxon>
        <taxon>Bacillati</taxon>
        <taxon>Bacillota</taxon>
        <taxon>Clostridia</taxon>
        <taxon>Eubacteriales</taxon>
        <taxon>Eubacteriaceae</taxon>
        <taxon>Acetobacterium</taxon>
    </lineage>
</organism>
<protein>
    <recommendedName>
        <fullName evidence="3">N-acetyltransferase domain-containing protein</fullName>
    </recommendedName>
</protein>
<dbReference type="Proteomes" id="UP000603234">
    <property type="component" value="Unassembled WGS sequence"/>
</dbReference>
<name>A0ABR6WQM3_9FIRM</name>
<evidence type="ECO:0000313" key="2">
    <source>
        <dbReference type="Proteomes" id="UP000603234"/>
    </source>
</evidence>
<gene>
    <name evidence="1" type="ORF">GH808_00375</name>
</gene>
<dbReference type="SUPFAM" id="SSF55729">
    <property type="entry name" value="Acyl-CoA N-acyltransferases (Nat)"/>
    <property type="match status" value="1"/>
</dbReference>
<comment type="caution">
    <text evidence="1">The sequence shown here is derived from an EMBL/GenBank/DDBJ whole genome shotgun (WGS) entry which is preliminary data.</text>
</comment>
<dbReference type="EMBL" id="WJBC01000001">
    <property type="protein sequence ID" value="MBC3802897.1"/>
    <property type="molecule type" value="Genomic_DNA"/>
</dbReference>